<keyword evidence="2" id="KW-1185">Reference proteome</keyword>
<sequence>MALYKEWISQDTGSYQRIRGILPETCMGADCFSGTRASLIW</sequence>
<proteinExistence type="predicted"/>
<reference evidence="1 2" key="1">
    <citation type="submission" date="2019-10" db="EMBL/GenBank/DDBJ databases">
        <title>Genomic and transcriptomic insights into the perfect genentic adaptation of a filamentous nitrogen-fixing cyanobacterium to rice fields.</title>
        <authorList>
            <person name="Chen Z."/>
        </authorList>
    </citation>
    <scope>NUCLEOTIDE SEQUENCE [LARGE SCALE GENOMIC DNA]</scope>
    <source>
        <strain evidence="1">CCNUC1</strain>
    </source>
</reference>
<name>A0A5P8WAD9_9NOSO</name>
<evidence type="ECO:0000313" key="1">
    <source>
        <dbReference type="EMBL" id="QFS49564.1"/>
    </source>
</evidence>
<dbReference type="AlphaFoldDB" id="A0A5P8WAD9"/>
<dbReference type="EMBL" id="CP045227">
    <property type="protein sequence ID" value="QFS49564.1"/>
    <property type="molecule type" value="Genomic_DNA"/>
</dbReference>
<gene>
    <name evidence="1" type="ORF">GXM_07058</name>
</gene>
<accession>A0A5P8WAD9</accession>
<evidence type="ECO:0000313" key="2">
    <source>
        <dbReference type="Proteomes" id="UP000326678"/>
    </source>
</evidence>
<protein>
    <submittedName>
        <fullName evidence="1">Uncharacterized protein</fullName>
    </submittedName>
</protein>
<dbReference type="KEGG" id="nsh:GXM_07058"/>
<dbReference type="Proteomes" id="UP000326678">
    <property type="component" value="Chromosome Gxm2"/>
</dbReference>
<organism evidence="1 2">
    <name type="scientific">Nostoc sphaeroides CCNUC1</name>
    <dbReference type="NCBI Taxonomy" id="2653204"/>
    <lineage>
        <taxon>Bacteria</taxon>
        <taxon>Bacillati</taxon>
        <taxon>Cyanobacteriota</taxon>
        <taxon>Cyanophyceae</taxon>
        <taxon>Nostocales</taxon>
        <taxon>Nostocaceae</taxon>
        <taxon>Nostoc</taxon>
    </lineage>
</organism>